<accession>G9EK92</accession>
<evidence type="ECO:0000313" key="10">
    <source>
        <dbReference type="Proteomes" id="UP000002770"/>
    </source>
</evidence>
<dbReference type="NCBIfam" id="TIGR03130">
    <property type="entry name" value="malonate_delta"/>
    <property type="match status" value="1"/>
</dbReference>
<dbReference type="OrthoDB" id="5502755at2"/>
<evidence type="ECO:0000256" key="1">
    <source>
        <dbReference type="ARBA" id="ARBA00004496"/>
    </source>
</evidence>
<dbReference type="InterPro" id="IPR009662">
    <property type="entry name" value="Malonate_deCO2ase_dsu"/>
</dbReference>
<dbReference type="InParanoid" id="G9EK92"/>
<comment type="function">
    <text evidence="5">Subunit of malonate decarboxylase, it is an acyl carrier protein to which acetyl and malonyl thioester residues are bound via a 2'-(5''-phosphoribosyl)-3'-dephospho-CoA prosthetic group and turn over during the catalytic mechanism.</text>
</comment>
<evidence type="ECO:0000256" key="7">
    <source>
        <dbReference type="PIRSR" id="PIRSR609662-50"/>
    </source>
</evidence>
<evidence type="ECO:0000256" key="5">
    <source>
        <dbReference type="HAMAP-Rule" id="MF_00710"/>
    </source>
</evidence>
<dbReference type="PROSITE" id="PS50980">
    <property type="entry name" value="COA_CT_NTER"/>
    <property type="match status" value="1"/>
</dbReference>
<evidence type="ECO:0000256" key="2">
    <source>
        <dbReference type="ARBA" id="ARBA00022490"/>
    </source>
</evidence>
<keyword evidence="10" id="KW-1185">Reference proteome</keyword>
<dbReference type="PANTHER" id="PTHR42995:SF1">
    <property type="entry name" value="MALONATE DECARBOXYLASE BETA SUBUNIT"/>
    <property type="match status" value="1"/>
</dbReference>
<evidence type="ECO:0000256" key="6">
    <source>
        <dbReference type="NCBIfam" id="TIGR03130"/>
    </source>
</evidence>
<feature type="modified residue" description="O-(phosphoribosyl dephospho-coenzyme A)serine" evidence="5 7">
    <location>
        <position position="27"/>
    </location>
</feature>
<dbReference type="HOGENOM" id="CLU_058025_0_0_6"/>
<dbReference type="InterPro" id="IPR029045">
    <property type="entry name" value="ClpP/crotonase-like_dom_sf"/>
</dbReference>
<organism evidence="9 10">
    <name type="scientific">Legionella drancourtii LLAP12</name>
    <dbReference type="NCBI Taxonomy" id="658187"/>
    <lineage>
        <taxon>Bacteria</taxon>
        <taxon>Pseudomonadati</taxon>
        <taxon>Pseudomonadota</taxon>
        <taxon>Gammaproteobacteria</taxon>
        <taxon>Legionellales</taxon>
        <taxon>Legionellaceae</taxon>
        <taxon>Legionella</taxon>
    </lineage>
</organism>
<keyword evidence="2 5" id="KW-0963">Cytoplasm</keyword>
<dbReference type="STRING" id="658187.LDG_5616"/>
<dbReference type="InterPro" id="IPR023439">
    <property type="entry name" value="Mal_deCO2ase/Cit_lyase_ACP"/>
</dbReference>
<dbReference type="Gene3D" id="3.90.226.10">
    <property type="entry name" value="2-enoyl-CoA Hydratase, Chain A, domain 1"/>
    <property type="match status" value="1"/>
</dbReference>
<dbReference type="GO" id="GO:0003989">
    <property type="term" value="F:acetyl-CoA carboxylase activity"/>
    <property type="evidence" value="ECO:0007669"/>
    <property type="project" value="TreeGrafter"/>
</dbReference>
<feature type="domain" description="CoA carboxyltransferase N-terminal" evidence="8">
    <location>
        <begin position="79"/>
        <end position="339"/>
    </location>
</feature>
<dbReference type="GO" id="GO:0016740">
    <property type="term" value="F:transferase activity"/>
    <property type="evidence" value="ECO:0007669"/>
    <property type="project" value="UniProtKB-KW"/>
</dbReference>
<keyword evidence="4" id="KW-0808">Transferase</keyword>
<dbReference type="PANTHER" id="PTHR42995">
    <property type="entry name" value="ACETYL-COENZYME A CARBOXYLASE CARBOXYL TRANSFERASE SUBUNIT BETA, CHLOROPLASTIC"/>
    <property type="match status" value="1"/>
</dbReference>
<keyword evidence="3 5" id="KW-0597">Phosphoprotein</keyword>
<comment type="similarity">
    <text evidence="5">Belongs to the MdcC family.</text>
</comment>
<dbReference type="GO" id="GO:0000036">
    <property type="term" value="F:acyl carrier activity"/>
    <property type="evidence" value="ECO:0007669"/>
    <property type="project" value="UniProtKB-UniRule"/>
</dbReference>
<dbReference type="EMBL" id="JH413801">
    <property type="protein sequence ID" value="EHL32243.1"/>
    <property type="molecule type" value="Genomic_DNA"/>
</dbReference>
<reference evidence="9 10" key="1">
    <citation type="journal article" date="2011" name="BMC Genomics">
        <title>Insight into cross-talk between intra-amoebal pathogens.</title>
        <authorList>
            <person name="Gimenez G."/>
            <person name="Bertelli C."/>
            <person name="Moliner C."/>
            <person name="Robert C."/>
            <person name="Raoult D."/>
            <person name="Fournier P.E."/>
            <person name="Greub G."/>
        </authorList>
    </citation>
    <scope>NUCLEOTIDE SEQUENCE [LARGE SCALE GENOMIC DNA]</scope>
    <source>
        <strain evidence="9 10">LLAP12</strain>
    </source>
</reference>
<evidence type="ECO:0000313" key="9">
    <source>
        <dbReference type="EMBL" id="EHL32243.1"/>
    </source>
</evidence>
<comment type="subcellular location">
    <subcellularLocation>
        <location evidence="1 5">Cytoplasm</location>
    </subcellularLocation>
</comment>
<dbReference type="GO" id="GO:0005737">
    <property type="term" value="C:cytoplasm"/>
    <property type="evidence" value="ECO:0007669"/>
    <property type="project" value="UniProtKB-SubCell"/>
</dbReference>
<dbReference type="NCBIfam" id="TIGR03133">
    <property type="entry name" value="malonate_beta"/>
    <property type="match status" value="1"/>
</dbReference>
<proteinExistence type="inferred from homology"/>
<protein>
    <recommendedName>
        <fullName evidence="5 6">Malonate decarboxylase acyl carrier protein</fullName>
    </recommendedName>
    <alternativeName>
        <fullName evidence="5">Malonate decarboxylase subunit delta</fullName>
    </alternativeName>
</protein>
<dbReference type="NCBIfam" id="NF005530">
    <property type="entry name" value="PRK07189.1"/>
    <property type="match status" value="1"/>
</dbReference>
<evidence type="ECO:0000259" key="8">
    <source>
        <dbReference type="PROSITE" id="PS50980"/>
    </source>
</evidence>
<dbReference type="InterPro" id="IPR017556">
    <property type="entry name" value="Malonate_beta"/>
</dbReference>
<dbReference type="GO" id="GO:2001295">
    <property type="term" value="P:malonyl-CoA biosynthetic process"/>
    <property type="evidence" value="ECO:0007669"/>
    <property type="project" value="TreeGrafter"/>
</dbReference>
<dbReference type="Proteomes" id="UP000002770">
    <property type="component" value="Unassembled WGS sequence"/>
</dbReference>
<dbReference type="InterPro" id="IPR011762">
    <property type="entry name" value="COA_CT_N"/>
</dbReference>
<name>G9EK92_9GAMM</name>
<dbReference type="Pfam" id="PF06857">
    <property type="entry name" value="ACP"/>
    <property type="match status" value="1"/>
</dbReference>
<dbReference type="GO" id="GO:0016831">
    <property type="term" value="F:carboxy-lyase activity"/>
    <property type="evidence" value="ECO:0007669"/>
    <property type="project" value="InterPro"/>
</dbReference>
<dbReference type="eggNOG" id="COG4799">
    <property type="taxonomic scope" value="Bacteria"/>
</dbReference>
<dbReference type="Pfam" id="PF01039">
    <property type="entry name" value="Carboxyl_trans"/>
    <property type="match status" value="1"/>
</dbReference>
<sequence>MEKMEFHFTVTAARLEGKKVVCGVVGSGNLEVIVETNKSPETLFKIQTSVAHYKPIWNRVIEDFVNEYQPADLLFTINDNGATPAVVSLRLRQALEAFKGYHRQGTNYLELDARARINALFDKDSFVEWFADEKQYSPHLAILNLPGEADDGIVIGAASLNEKKVLVAAQQKDFMGGAVGEIHGAKLTGLFKAAVKASVDAVIVLIDSGGVRLHEANAGEIAISETIRAIFEARNHGVTTLGVVCGKNGAFGGMGIISGCLDYLIINEIGRIGVSGPDVIQAVAGVEAFDAQDRALVWRVYGGKTRYLQDVAQGYVGADIAPLREELIAALPKKVPIDLDSVKQKQSLLKKRLLDTQGCQEEGEYLRKIAPDFATSLFDMNENDFLTAAKTIRSDE</sequence>
<dbReference type="GO" id="GO:0005975">
    <property type="term" value="P:carbohydrate metabolic process"/>
    <property type="evidence" value="ECO:0007669"/>
    <property type="project" value="InterPro"/>
</dbReference>
<gene>
    <name evidence="5" type="primary">mdcC</name>
    <name evidence="9" type="ORF">LDG_5616</name>
</gene>
<dbReference type="InterPro" id="IPR034733">
    <property type="entry name" value="AcCoA_carboxyl_beta"/>
</dbReference>
<dbReference type="RefSeq" id="WP_006869589.1">
    <property type="nucleotide sequence ID" value="NZ_JH413801.1"/>
</dbReference>
<dbReference type="AlphaFoldDB" id="G9EK92"/>
<dbReference type="SUPFAM" id="SSF52096">
    <property type="entry name" value="ClpP/crotonase"/>
    <property type="match status" value="1"/>
</dbReference>
<dbReference type="HAMAP" id="MF_00710">
    <property type="entry name" value="Malonate_deCO2ase_dsu"/>
    <property type="match status" value="1"/>
</dbReference>
<evidence type="ECO:0000256" key="4">
    <source>
        <dbReference type="ARBA" id="ARBA00022679"/>
    </source>
</evidence>
<evidence type="ECO:0000256" key="3">
    <source>
        <dbReference type="ARBA" id="ARBA00022553"/>
    </source>
</evidence>
<comment type="PTM">
    <text evidence="5 7">Covalently binds the prosthetic group of malonate decarboxylase.</text>
</comment>